<dbReference type="InterPro" id="IPR037026">
    <property type="entry name" value="Vgr_OB-fold_dom_sf"/>
</dbReference>
<reference evidence="6 7" key="1">
    <citation type="submission" date="2018-02" db="EMBL/GenBank/DDBJ databases">
        <title>Reclassifiation of [Polyangium] brachysporum DSM 7029 as Guopingzhaonella breviflexa gen. nov., sp. nov., a member of the family Comamonadaceae.</title>
        <authorList>
            <person name="Tang B."/>
        </authorList>
    </citation>
    <scope>NUCLEOTIDE SEQUENCE [LARGE SCALE GENOMIC DNA]</scope>
    <source>
        <strain evidence="6 7">DSM 15344</strain>
    </source>
</reference>
<evidence type="ECO:0000256" key="3">
    <source>
        <dbReference type="ARBA" id="ARBA00022525"/>
    </source>
</evidence>
<dbReference type="InterPro" id="IPR054030">
    <property type="entry name" value="Gp5_Vgr_C"/>
</dbReference>
<dbReference type="NCBIfam" id="TIGR03361">
    <property type="entry name" value="VI_Rhs_Vgr"/>
    <property type="match status" value="1"/>
</dbReference>
<dbReference type="AlphaFoldDB" id="A0A2S5T730"/>
<dbReference type="SUPFAM" id="SSF69255">
    <property type="entry name" value="gp5 N-terminal domain-like"/>
    <property type="match status" value="1"/>
</dbReference>
<dbReference type="Pfam" id="PF04717">
    <property type="entry name" value="Phage_base_V"/>
    <property type="match status" value="1"/>
</dbReference>
<evidence type="ECO:0000313" key="6">
    <source>
        <dbReference type="EMBL" id="PPE70814.1"/>
    </source>
</evidence>
<evidence type="ECO:0000259" key="4">
    <source>
        <dbReference type="Pfam" id="PF04717"/>
    </source>
</evidence>
<gene>
    <name evidence="6" type="ORF">C1702_04550</name>
</gene>
<dbReference type="FunFam" id="2.40.50.230:FF:000001">
    <property type="entry name" value="Type VI secretion protein VgrG"/>
    <property type="match status" value="1"/>
</dbReference>
<dbReference type="RefSeq" id="WP_104356504.1">
    <property type="nucleotide sequence ID" value="NZ_CALFFA010000022.1"/>
</dbReference>
<dbReference type="PANTHER" id="PTHR32305">
    <property type="match status" value="1"/>
</dbReference>
<dbReference type="Gene3D" id="2.30.110.50">
    <property type="match status" value="1"/>
</dbReference>
<dbReference type="InterPro" id="IPR006533">
    <property type="entry name" value="T6SS_Vgr_RhsGE"/>
</dbReference>
<evidence type="ECO:0000259" key="5">
    <source>
        <dbReference type="Pfam" id="PF22178"/>
    </source>
</evidence>
<dbReference type="EMBL" id="PSNY01000004">
    <property type="protein sequence ID" value="PPE70814.1"/>
    <property type="molecule type" value="Genomic_DNA"/>
</dbReference>
<dbReference type="Gene3D" id="4.10.220.110">
    <property type="match status" value="1"/>
</dbReference>
<comment type="caution">
    <text evidence="6">The sequence shown here is derived from an EMBL/GenBank/DDBJ whole genome shotgun (WGS) entry which is preliminary data.</text>
</comment>
<evidence type="ECO:0000256" key="1">
    <source>
        <dbReference type="ARBA" id="ARBA00004613"/>
    </source>
</evidence>
<comment type="subcellular location">
    <subcellularLocation>
        <location evidence="1">Secreted</location>
    </subcellularLocation>
</comment>
<dbReference type="Gene3D" id="2.40.50.230">
    <property type="entry name" value="Gp5 N-terminal domain"/>
    <property type="match status" value="1"/>
</dbReference>
<feature type="domain" description="Gp5/Type VI secretion system Vgr C-terminal trimerisation" evidence="5">
    <location>
        <begin position="465"/>
        <end position="576"/>
    </location>
</feature>
<dbReference type="Gene3D" id="3.55.50.10">
    <property type="entry name" value="Baseplate protein-like domains"/>
    <property type="match status" value="1"/>
</dbReference>
<dbReference type="Pfam" id="PF22178">
    <property type="entry name" value="Gp5_trimer_C"/>
    <property type="match status" value="2"/>
</dbReference>
<dbReference type="SUPFAM" id="SSF69349">
    <property type="entry name" value="Phage fibre proteins"/>
    <property type="match status" value="1"/>
</dbReference>
<protein>
    <submittedName>
        <fullName evidence="6">Type VI secretion system tip protein VgrG</fullName>
    </submittedName>
</protein>
<feature type="domain" description="Gp5/Type VI secretion system Vgr protein OB-fold" evidence="4">
    <location>
        <begin position="379"/>
        <end position="448"/>
    </location>
</feature>
<dbReference type="GO" id="GO:0005576">
    <property type="term" value="C:extracellular region"/>
    <property type="evidence" value="ECO:0007669"/>
    <property type="project" value="UniProtKB-SubCell"/>
</dbReference>
<dbReference type="InterPro" id="IPR050708">
    <property type="entry name" value="T6SS_VgrG/RHS"/>
</dbReference>
<dbReference type="Pfam" id="PF05954">
    <property type="entry name" value="Phage_GPD"/>
    <property type="match status" value="1"/>
</dbReference>
<proteinExistence type="inferred from homology"/>
<accession>A0A2S5T730</accession>
<dbReference type="FunFam" id="3.55.50.10:FF:000001">
    <property type="entry name" value="Actin cross-linking toxin VgrG1"/>
    <property type="match status" value="1"/>
</dbReference>
<organism evidence="6 7">
    <name type="scientific">Caldimonas thermodepolymerans</name>
    <dbReference type="NCBI Taxonomy" id="215580"/>
    <lineage>
        <taxon>Bacteria</taxon>
        <taxon>Pseudomonadati</taxon>
        <taxon>Pseudomonadota</taxon>
        <taxon>Betaproteobacteria</taxon>
        <taxon>Burkholderiales</taxon>
        <taxon>Sphaerotilaceae</taxon>
        <taxon>Caldimonas</taxon>
    </lineage>
</organism>
<dbReference type="Proteomes" id="UP000239406">
    <property type="component" value="Unassembled WGS sequence"/>
</dbReference>
<dbReference type="NCBIfam" id="TIGR01646">
    <property type="entry name" value="vgr_GE"/>
    <property type="match status" value="1"/>
</dbReference>
<name>A0A2S5T730_9BURK</name>
<dbReference type="InterPro" id="IPR006531">
    <property type="entry name" value="Gp5/Vgr_OB"/>
</dbReference>
<dbReference type="SUPFAM" id="SSF69279">
    <property type="entry name" value="Phage tail proteins"/>
    <property type="match status" value="2"/>
</dbReference>
<keyword evidence="7" id="KW-1185">Reference proteome</keyword>
<comment type="similarity">
    <text evidence="2">Belongs to the VgrG protein family.</text>
</comment>
<sequence>MARVMEIDTPLGPDVLLFRAMSAREELGRPFEFLIEVLSDKGELPVHELLGKPVTVRLELPEERARFFNGIVARMATASPLGRYHRYRLTVRPWLWLLTRNSNCRIFQQQSVPDILSQVFAKYPQAAIEKRLTGSYRTWEYCVQYRETDFNFVSRLMEQEGIYYYFRHEPGRHTLVLADGLSAHEAVPGFKSVPYIPHDRGRRLEQEYIDEWSVSAEIQPGSYVLDDFDFTKPSAELRASARRSRPHDAADGEYYDYPGEYEARSDGELYAKLRLEELQAHHEQIQGSGNARGLAVGALFRLTGHTRGDQNREYLVRSTHIEMQFGEYESLDAGSTDYHIRFAVQPSQEAFRTERLTPKPVVQGPQTAIVVGPAGDEIHTDKYGRVKVQFHWDRDGAGDENSSCWVRVAQPWAGKNFGMIAIPRIGQEVVVDFLEGDPDRPLVTGRVYNGEQMPPWELPANKTQTGILTRSTPDGSAANANAIRFEDKKGEEQLWIHAEKNQDIEVENDETHWVGHDRKKTIDHDETVEVKNNRTETVGNDEQITIGANRTEKVGGDESITVGGNRSETVGASEDVIVSANRSHMVGSNDDLKVGANRTINVGANQQLVVGGNVTEAVGGSCTQTIGGALTQTVAGPVTINTPAAMTITAAGGVTIVAPGGTKVIDNFLSNLGGMLTQSYGQIMKFTPMSMEVKAVSVEGCGVKVDMGTVHTHKTGVHLQQLGAKLLSTDSAFLNKAGLMLAKAGIHLIG</sequence>
<dbReference type="PANTHER" id="PTHR32305:SF15">
    <property type="entry name" value="PROTEIN RHSA-RELATED"/>
    <property type="match status" value="1"/>
</dbReference>
<dbReference type="InterPro" id="IPR017847">
    <property type="entry name" value="T6SS_RhsGE_Vgr_subset"/>
</dbReference>
<keyword evidence="3" id="KW-0964">Secreted</keyword>
<evidence type="ECO:0000256" key="2">
    <source>
        <dbReference type="ARBA" id="ARBA00005558"/>
    </source>
</evidence>
<feature type="domain" description="Gp5/Type VI secretion system Vgr C-terminal trimerisation" evidence="5">
    <location>
        <begin position="578"/>
        <end position="636"/>
    </location>
</feature>
<evidence type="ECO:0000313" key="7">
    <source>
        <dbReference type="Proteomes" id="UP000239406"/>
    </source>
</evidence>